<evidence type="ECO:0000313" key="1">
    <source>
        <dbReference type="EMBL" id="KAI9157729.1"/>
    </source>
</evidence>
<dbReference type="Proteomes" id="UP001064489">
    <property type="component" value="Chromosome 12"/>
</dbReference>
<accession>A0AAD5IEH9</accession>
<organism evidence="1 2">
    <name type="scientific">Acer negundo</name>
    <name type="common">Box elder</name>
    <dbReference type="NCBI Taxonomy" id="4023"/>
    <lineage>
        <taxon>Eukaryota</taxon>
        <taxon>Viridiplantae</taxon>
        <taxon>Streptophyta</taxon>
        <taxon>Embryophyta</taxon>
        <taxon>Tracheophyta</taxon>
        <taxon>Spermatophyta</taxon>
        <taxon>Magnoliopsida</taxon>
        <taxon>eudicotyledons</taxon>
        <taxon>Gunneridae</taxon>
        <taxon>Pentapetalae</taxon>
        <taxon>rosids</taxon>
        <taxon>malvids</taxon>
        <taxon>Sapindales</taxon>
        <taxon>Sapindaceae</taxon>
        <taxon>Hippocastanoideae</taxon>
        <taxon>Acereae</taxon>
        <taxon>Acer</taxon>
    </lineage>
</organism>
<keyword evidence="2" id="KW-1185">Reference proteome</keyword>
<sequence length="107" mass="12099">MVASGEKLVSSGKCSFVPFKLQKENREVVLRGLTGMSSNINDTPLTKITKQQLRVMLHVLKCEDAKKPKSIPLSIQQLLQQYHDVLKESTCLPPPRDHDHRIPFLHG</sequence>
<comment type="caution">
    <text evidence="1">The sequence shown here is derived from an EMBL/GenBank/DDBJ whole genome shotgun (WGS) entry which is preliminary data.</text>
</comment>
<evidence type="ECO:0000313" key="2">
    <source>
        <dbReference type="Proteomes" id="UP001064489"/>
    </source>
</evidence>
<reference evidence="1" key="2">
    <citation type="submission" date="2023-02" db="EMBL/GenBank/DDBJ databases">
        <authorList>
            <person name="Swenson N.G."/>
            <person name="Wegrzyn J.L."/>
            <person name="Mcevoy S.L."/>
        </authorList>
    </citation>
    <scope>NUCLEOTIDE SEQUENCE</scope>
    <source>
        <strain evidence="1">91603</strain>
        <tissue evidence="1">Leaf</tissue>
    </source>
</reference>
<reference evidence="1" key="1">
    <citation type="journal article" date="2022" name="Plant J.">
        <title>Strategies of tolerance reflected in two North American maple genomes.</title>
        <authorList>
            <person name="McEvoy S.L."/>
            <person name="Sezen U.U."/>
            <person name="Trouern-Trend A."/>
            <person name="McMahon S.M."/>
            <person name="Schaberg P.G."/>
            <person name="Yang J."/>
            <person name="Wegrzyn J.L."/>
            <person name="Swenson N.G."/>
        </authorList>
    </citation>
    <scope>NUCLEOTIDE SEQUENCE</scope>
    <source>
        <strain evidence="1">91603</strain>
    </source>
</reference>
<gene>
    <name evidence="1" type="ORF">LWI28_027047</name>
</gene>
<dbReference type="EMBL" id="JAJSOW010000107">
    <property type="protein sequence ID" value="KAI9157729.1"/>
    <property type="molecule type" value="Genomic_DNA"/>
</dbReference>
<protein>
    <submittedName>
        <fullName evidence="1">Uncharacterized protein</fullName>
    </submittedName>
</protein>
<proteinExistence type="predicted"/>
<name>A0AAD5IEH9_ACENE</name>
<dbReference type="AlphaFoldDB" id="A0AAD5IEH9"/>